<dbReference type="GO" id="GO:0004175">
    <property type="term" value="F:endopeptidase activity"/>
    <property type="evidence" value="ECO:0007669"/>
    <property type="project" value="UniProtKB-ARBA"/>
</dbReference>
<gene>
    <name evidence="3" type="ORF">IAA97_07410</name>
</gene>
<protein>
    <submittedName>
        <fullName evidence="3">CPBP family intramembrane metalloprotease</fullName>
    </submittedName>
</protein>
<dbReference type="AlphaFoldDB" id="A0A9D9E252"/>
<keyword evidence="1" id="KW-1133">Transmembrane helix</keyword>
<feature type="domain" description="CAAX prenyl protease 2/Lysostaphin resistance protein A-like" evidence="2">
    <location>
        <begin position="120"/>
        <end position="222"/>
    </location>
</feature>
<reference evidence="3" key="1">
    <citation type="submission" date="2020-10" db="EMBL/GenBank/DDBJ databases">
        <authorList>
            <person name="Gilroy R."/>
        </authorList>
    </citation>
    <scope>NUCLEOTIDE SEQUENCE</scope>
    <source>
        <strain evidence="3">7293</strain>
    </source>
</reference>
<keyword evidence="1" id="KW-0472">Membrane</keyword>
<evidence type="ECO:0000256" key="1">
    <source>
        <dbReference type="SAM" id="Phobius"/>
    </source>
</evidence>
<keyword evidence="3" id="KW-0378">Hydrolase</keyword>
<dbReference type="InterPro" id="IPR003675">
    <property type="entry name" value="Rce1/LyrA-like_dom"/>
</dbReference>
<feature type="transmembrane region" description="Helical" evidence="1">
    <location>
        <begin position="117"/>
        <end position="139"/>
    </location>
</feature>
<name>A0A9D9E252_9SPIO</name>
<keyword evidence="3" id="KW-0482">Metalloprotease</keyword>
<feature type="transmembrane region" description="Helical" evidence="1">
    <location>
        <begin position="160"/>
        <end position="176"/>
    </location>
</feature>
<dbReference type="GO" id="GO:0008237">
    <property type="term" value="F:metallopeptidase activity"/>
    <property type="evidence" value="ECO:0007669"/>
    <property type="project" value="UniProtKB-KW"/>
</dbReference>
<reference evidence="3" key="2">
    <citation type="journal article" date="2021" name="PeerJ">
        <title>Extensive microbial diversity within the chicken gut microbiome revealed by metagenomics and culture.</title>
        <authorList>
            <person name="Gilroy R."/>
            <person name="Ravi A."/>
            <person name="Getino M."/>
            <person name="Pursley I."/>
            <person name="Horton D.L."/>
            <person name="Alikhan N.F."/>
            <person name="Baker D."/>
            <person name="Gharbi K."/>
            <person name="Hall N."/>
            <person name="Watson M."/>
            <person name="Adriaenssens E.M."/>
            <person name="Foster-Nyarko E."/>
            <person name="Jarju S."/>
            <person name="Secka A."/>
            <person name="Antonio M."/>
            <person name="Oren A."/>
            <person name="Chaudhuri R.R."/>
            <person name="La Ragione R."/>
            <person name="Hildebrand F."/>
            <person name="Pallen M.J."/>
        </authorList>
    </citation>
    <scope>NUCLEOTIDE SEQUENCE</scope>
    <source>
        <strain evidence="3">7293</strain>
    </source>
</reference>
<feature type="transmembrane region" description="Helical" evidence="1">
    <location>
        <begin position="87"/>
        <end position="105"/>
    </location>
</feature>
<dbReference type="Proteomes" id="UP000823615">
    <property type="component" value="Unassembled WGS sequence"/>
</dbReference>
<feature type="transmembrane region" description="Helical" evidence="1">
    <location>
        <begin position="15"/>
        <end position="37"/>
    </location>
</feature>
<keyword evidence="3" id="KW-0645">Protease</keyword>
<evidence type="ECO:0000313" key="3">
    <source>
        <dbReference type="EMBL" id="MBO8436786.1"/>
    </source>
</evidence>
<comment type="caution">
    <text evidence="3">The sequence shown here is derived from an EMBL/GenBank/DDBJ whole genome shotgun (WGS) entry which is preliminary data.</text>
</comment>
<organism evidence="3 4">
    <name type="scientific">Candidatus Ornithospirochaeta stercoripullorum</name>
    <dbReference type="NCBI Taxonomy" id="2840899"/>
    <lineage>
        <taxon>Bacteria</taxon>
        <taxon>Pseudomonadati</taxon>
        <taxon>Spirochaetota</taxon>
        <taxon>Spirochaetia</taxon>
        <taxon>Spirochaetales</taxon>
        <taxon>Spirochaetaceae</taxon>
        <taxon>Spirochaetaceae incertae sedis</taxon>
        <taxon>Candidatus Ornithospirochaeta</taxon>
    </lineage>
</organism>
<evidence type="ECO:0000259" key="2">
    <source>
        <dbReference type="Pfam" id="PF02517"/>
    </source>
</evidence>
<dbReference type="EMBL" id="JADIMT010000087">
    <property type="protein sequence ID" value="MBO8436786.1"/>
    <property type="molecule type" value="Genomic_DNA"/>
</dbReference>
<keyword evidence="1" id="KW-0812">Transmembrane</keyword>
<dbReference type="Pfam" id="PF02517">
    <property type="entry name" value="Rce1-like"/>
    <property type="match status" value="1"/>
</dbReference>
<sequence>MENAQREEKKTRGPYIALLCISLFIFLFIGPIVSITLTNAASAYMRMHIPYILLFITFIAGSRFILKEPFANLIVFQGKIRWKLVSISALIYLLNSILCSLLFFSDIKWNGINLSAYLLQLLPVIIITPLQALSEEILFRALPLSIAYPGAKPRTIAKELPFILFAGIIFTLPHLWNNEMYASAHPVLTALCYFSWGMLAAFLSLETEGFEASSAMHAVNNLYIALIVNYDNSSMPTVALFTSRQTGEVGTLIQTIAVFALTYMILRRSGFIRKEASIG</sequence>
<accession>A0A9D9E252</accession>
<proteinExistence type="predicted"/>
<dbReference type="GO" id="GO:0080120">
    <property type="term" value="P:CAAX-box protein maturation"/>
    <property type="evidence" value="ECO:0007669"/>
    <property type="project" value="UniProtKB-ARBA"/>
</dbReference>
<evidence type="ECO:0000313" key="4">
    <source>
        <dbReference type="Proteomes" id="UP000823615"/>
    </source>
</evidence>
<feature type="transmembrane region" description="Helical" evidence="1">
    <location>
        <begin position="249"/>
        <end position="266"/>
    </location>
</feature>
<feature type="transmembrane region" description="Helical" evidence="1">
    <location>
        <begin position="49"/>
        <end position="66"/>
    </location>
</feature>
<feature type="transmembrane region" description="Helical" evidence="1">
    <location>
        <begin position="182"/>
        <end position="203"/>
    </location>
</feature>